<name>A0A4C2ACE1_EUMVA</name>
<comment type="caution">
    <text evidence="1">The sequence shown here is derived from an EMBL/GenBank/DDBJ whole genome shotgun (WGS) entry which is preliminary data.</text>
</comment>
<proteinExistence type="predicted"/>
<keyword evidence="2" id="KW-1185">Reference proteome</keyword>
<evidence type="ECO:0000313" key="1">
    <source>
        <dbReference type="EMBL" id="GBP97740.1"/>
    </source>
</evidence>
<gene>
    <name evidence="1" type="ORF">EVAR_70266_1</name>
</gene>
<protein>
    <submittedName>
        <fullName evidence="1">Uncharacterized protein</fullName>
    </submittedName>
</protein>
<dbReference type="EMBL" id="BGZK01002995">
    <property type="protein sequence ID" value="GBP97740.1"/>
    <property type="molecule type" value="Genomic_DNA"/>
</dbReference>
<accession>A0A4C2ACE1</accession>
<dbReference type="Proteomes" id="UP000299102">
    <property type="component" value="Unassembled WGS sequence"/>
</dbReference>
<reference evidence="1 2" key="1">
    <citation type="journal article" date="2019" name="Commun. Biol.">
        <title>The bagworm genome reveals a unique fibroin gene that provides high tensile strength.</title>
        <authorList>
            <person name="Kono N."/>
            <person name="Nakamura H."/>
            <person name="Ohtoshi R."/>
            <person name="Tomita M."/>
            <person name="Numata K."/>
            <person name="Arakawa K."/>
        </authorList>
    </citation>
    <scope>NUCLEOTIDE SEQUENCE [LARGE SCALE GENOMIC DNA]</scope>
</reference>
<organism evidence="1 2">
    <name type="scientific">Eumeta variegata</name>
    <name type="common">Bagworm moth</name>
    <name type="synonym">Eumeta japonica</name>
    <dbReference type="NCBI Taxonomy" id="151549"/>
    <lineage>
        <taxon>Eukaryota</taxon>
        <taxon>Metazoa</taxon>
        <taxon>Ecdysozoa</taxon>
        <taxon>Arthropoda</taxon>
        <taxon>Hexapoda</taxon>
        <taxon>Insecta</taxon>
        <taxon>Pterygota</taxon>
        <taxon>Neoptera</taxon>
        <taxon>Endopterygota</taxon>
        <taxon>Lepidoptera</taxon>
        <taxon>Glossata</taxon>
        <taxon>Ditrysia</taxon>
        <taxon>Tineoidea</taxon>
        <taxon>Psychidae</taxon>
        <taxon>Oiketicinae</taxon>
        <taxon>Eumeta</taxon>
    </lineage>
</organism>
<dbReference type="AlphaFoldDB" id="A0A4C2ACE1"/>
<sequence>MALDLCTCYELKNTKRCIKIVVSESAHRDSGGVPAGAGAAPCHSAPSVAPKSQALRSSVTARAQLNVLVTASAGAPRSAAFAVGGEFRVRRGSFSSARASSVVSHGRFYKVYWREVRLCLCFSTLSCAMYPGT</sequence>
<evidence type="ECO:0000313" key="2">
    <source>
        <dbReference type="Proteomes" id="UP000299102"/>
    </source>
</evidence>